<dbReference type="Proteomes" id="UP000324233">
    <property type="component" value="Chromosome"/>
</dbReference>
<keyword evidence="2" id="KW-0436">Ligase</keyword>
<dbReference type="AlphaFoldDB" id="A0A5B9WAG8"/>
<evidence type="ECO:0000313" key="3">
    <source>
        <dbReference type="Proteomes" id="UP000324233"/>
    </source>
</evidence>
<dbReference type="Pfam" id="PF00501">
    <property type="entry name" value="AMP-binding"/>
    <property type="match status" value="1"/>
</dbReference>
<dbReference type="EC" id="6.2.1.3" evidence="2"/>
<feature type="domain" description="AMP-dependent synthetase/ligase" evidence="1">
    <location>
        <begin position="19"/>
        <end position="414"/>
    </location>
</feature>
<dbReference type="InterPro" id="IPR020845">
    <property type="entry name" value="AMP-binding_CS"/>
</dbReference>
<dbReference type="InterPro" id="IPR000873">
    <property type="entry name" value="AMP-dep_synth/lig_dom"/>
</dbReference>
<dbReference type="PANTHER" id="PTHR43767:SF1">
    <property type="entry name" value="NONRIBOSOMAL PEPTIDE SYNTHASE PES1 (EUROFUNG)-RELATED"/>
    <property type="match status" value="1"/>
</dbReference>
<dbReference type="InterPro" id="IPR042099">
    <property type="entry name" value="ANL_N_sf"/>
</dbReference>
<gene>
    <name evidence="2" type="primary">lcfB_2</name>
    <name evidence="2" type="ORF">OJF2_56800</name>
</gene>
<dbReference type="KEGG" id="agv:OJF2_56800"/>
<accession>A0A5B9WAG8</accession>
<protein>
    <submittedName>
        <fullName evidence="2">Long-chain-fatty-acid--CoA ligase</fullName>
        <ecNumber evidence="2">6.2.1.3</ecNumber>
    </submittedName>
</protein>
<proteinExistence type="predicted"/>
<dbReference type="Gene3D" id="3.40.50.12780">
    <property type="entry name" value="N-terminal domain of ligase-like"/>
    <property type="match status" value="1"/>
</dbReference>
<dbReference type="InterPro" id="IPR050237">
    <property type="entry name" value="ATP-dep_AMP-bd_enzyme"/>
</dbReference>
<dbReference type="NCBIfam" id="NF006754">
    <property type="entry name" value="PRK09274.1"/>
    <property type="match status" value="1"/>
</dbReference>
<evidence type="ECO:0000259" key="1">
    <source>
        <dbReference type="Pfam" id="PF00501"/>
    </source>
</evidence>
<dbReference type="GO" id="GO:0004467">
    <property type="term" value="F:long-chain fatty acid-CoA ligase activity"/>
    <property type="evidence" value="ECO:0007669"/>
    <property type="project" value="UniProtKB-EC"/>
</dbReference>
<name>A0A5B9WAG8_9BACT</name>
<dbReference type="PANTHER" id="PTHR43767">
    <property type="entry name" value="LONG-CHAIN-FATTY-ACID--COA LIGASE"/>
    <property type="match status" value="1"/>
</dbReference>
<reference evidence="2 3" key="1">
    <citation type="submission" date="2019-08" db="EMBL/GenBank/DDBJ databases">
        <title>Deep-cultivation of Planctomycetes and their phenomic and genomic characterization uncovers novel biology.</title>
        <authorList>
            <person name="Wiegand S."/>
            <person name="Jogler M."/>
            <person name="Boedeker C."/>
            <person name="Pinto D."/>
            <person name="Vollmers J."/>
            <person name="Rivas-Marin E."/>
            <person name="Kohn T."/>
            <person name="Peeters S.H."/>
            <person name="Heuer A."/>
            <person name="Rast P."/>
            <person name="Oberbeckmann S."/>
            <person name="Bunk B."/>
            <person name="Jeske O."/>
            <person name="Meyerdierks A."/>
            <person name="Storesund J.E."/>
            <person name="Kallscheuer N."/>
            <person name="Luecker S."/>
            <person name="Lage O.M."/>
            <person name="Pohl T."/>
            <person name="Merkel B.J."/>
            <person name="Hornburger P."/>
            <person name="Mueller R.-W."/>
            <person name="Bruemmer F."/>
            <person name="Labrenz M."/>
            <person name="Spormann A.M."/>
            <person name="Op den Camp H."/>
            <person name="Overmann J."/>
            <person name="Amann R."/>
            <person name="Jetten M.S.M."/>
            <person name="Mascher T."/>
            <person name="Medema M.H."/>
            <person name="Devos D.P."/>
            <person name="Kaster A.-K."/>
            <person name="Ovreas L."/>
            <person name="Rohde M."/>
            <person name="Galperin M.Y."/>
            <person name="Jogler C."/>
        </authorList>
    </citation>
    <scope>NUCLEOTIDE SEQUENCE [LARGE SCALE GENOMIC DNA]</scope>
    <source>
        <strain evidence="2 3">OJF2</strain>
    </source>
</reference>
<sequence length="565" mass="62065">MATTVEEPPNIARHLRLMAMRQPHRHAVVVPEGRSPGGRPRYAHMTYRQLDAEADAIAHGLAVAGVVRGSRAAVMVRPGLDFFALTFAAFRAGVTPILIDPGMGLKSLGRCMDEAEPEFFFGVPKAVAVRRALGWGRETIREVFVVAPRWRWTGHRTLDEIRRLGKQRMAHRRADEPVPAPEADPHAPAAILFTSGSTGPPKGAVYTHSIFEAQVEMFRRAYEIEPGEIDLCTFPLFALFAPALGMTAIVPEMDFTRPARVDPDRLLETIDDFGPTNLFGSPALLRRVGPAAAGRGVRLTTLKRAITAGAPASPRVLEVFEALLSPPAEVFTPYGATEAMPVASIGSREILGTTRVLTEKGEGICVGKPFPGIDVRIIRITDEPIPTWSEDLELPDGEPGEIAVAGPIATREYFRRPDATRLAKIADPTRNSFFHRMGDIGYRDGSGRLWFCGRKSQRVVTADTTLFTICCEGVFGAHPDVTRAALVGVRRRALTVPVMCVEPASPLDRPGRDRLRGELLEMGSRFAHTRGIRDIVFHPSFPVDIRHNSKINREMLAAWAARKVR</sequence>
<organism evidence="2 3">
    <name type="scientific">Aquisphaera giovannonii</name>
    <dbReference type="NCBI Taxonomy" id="406548"/>
    <lineage>
        <taxon>Bacteria</taxon>
        <taxon>Pseudomonadati</taxon>
        <taxon>Planctomycetota</taxon>
        <taxon>Planctomycetia</taxon>
        <taxon>Isosphaerales</taxon>
        <taxon>Isosphaeraceae</taxon>
        <taxon>Aquisphaera</taxon>
    </lineage>
</organism>
<evidence type="ECO:0000313" key="2">
    <source>
        <dbReference type="EMBL" id="QEH37095.1"/>
    </source>
</evidence>
<keyword evidence="3" id="KW-1185">Reference proteome</keyword>
<dbReference type="EMBL" id="CP042997">
    <property type="protein sequence ID" value="QEH37095.1"/>
    <property type="molecule type" value="Genomic_DNA"/>
</dbReference>
<dbReference type="RefSeq" id="WP_210420203.1">
    <property type="nucleotide sequence ID" value="NZ_CP042997.1"/>
</dbReference>
<dbReference type="SUPFAM" id="SSF56801">
    <property type="entry name" value="Acetyl-CoA synthetase-like"/>
    <property type="match status" value="1"/>
</dbReference>
<dbReference type="PROSITE" id="PS00455">
    <property type="entry name" value="AMP_BINDING"/>
    <property type="match status" value="1"/>
</dbReference>